<sequence>MTQKTLLSTGAAEKATQALSPIAQIRRGRRSQSADTSDSAHSSVTTDSPSIANASANIAYVRSSPLLDKLIAQVRSCSHDRLMKEREVLPMIGRSKAAMRRDVSLGLFPKQVKTGTKSSAWRESEVMGWIEAATILSRVAAPGFGMKDFVAALDARINVEVNA</sequence>
<keyword evidence="3" id="KW-1185">Reference proteome</keyword>
<name>A0ABZ0WDT0_9BURK</name>
<feature type="compositionally biased region" description="Polar residues" evidence="1">
    <location>
        <begin position="31"/>
        <end position="48"/>
    </location>
</feature>
<evidence type="ECO:0000313" key="3">
    <source>
        <dbReference type="Proteomes" id="UP001325479"/>
    </source>
</evidence>
<evidence type="ECO:0000256" key="1">
    <source>
        <dbReference type="SAM" id="MobiDB-lite"/>
    </source>
</evidence>
<dbReference type="RefSeq" id="WP_114810097.1">
    <property type="nucleotide sequence ID" value="NZ_CP139965.1"/>
</dbReference>
<reference evidence="2 3" key="1">
    <citation type="submission" date="2023-12" db="EMBL/GenBank/DDBJ databases">
        <title>Genome sequencing and assembly of bacterial species from a model synthetic community.</title>
        <authorList>
            <person name="Hogle S.L."/>
        </authorList>
    </citation>
    <scope>NUCLEOTIDE SEQUENCE [LARGE SCALE GENOMIC DNA]</scope>
    <source>
        <strain evidence="2 3">HAMBI 2494</strain>
    </source>
</reference>
<dbReference type="Gene3D" id="1.10.238.160">
    <property type="match status" value="1"/>
</dbReference>
<dbReference type="Pfam" id="PF05930">
    <property type="entry name" value="Phage_AlpA"/>
    <property type="match status" value="1"/>
</dbReference>
<evidence type="ECO:0000313" key="2">
    <source>
        <dbReference type="EMBL" id="WQD75490.1"/>
    </source>
</evidence>
<accession>A0ABZ0WDT0</accession>
<protein>
    <submittedName>
        <fullName evidence="2">AlpA family phage regulatory protein</fullName>
    </submittedName>
</protein>
<dbReference type="InterPro" id="IPR010260">
    <property type="entry name" value="AlpA"/>
</dbReference>
<gene>
    <name evidence="2" type="ORF">U0042_15080</name>
</gene>
<organism evidence="2 3">
    <name type="scientific">Paraburkholderia kururiensis</name>
    <dbReference type="NCBI Taxonomy" id="984307"/>
    <lineage>
        <taxon>Bacteria</taxon>
        <taxon>Pseudomonadati</taxon>
        <taxon>Pseudomonadota</taxon>
        <taxon>Betaproteobacteria</taxon>
        <taxon>Burkholderiales</taxon>
        <taxon>Burkholderiaceae</taxon>
        <taxon>Paraburkholderia</taxon>
    </lineage>
</organism>
<dbReference type="Proteomes" id="UP001325479">
    <property type="component" value="Chromosome"/>
</dbReference>
<feature type="region of interest" description="Disordered" evidence="1">
    <location>
        <begin position="1"/>
        <end position="48"/>
    </location>
</feature>
<dbReference type="EMBL" id="CP139965">
    <property type="protein sequence ID" value="WQD75490.1"/>
    <property type="molecule type" value="Genomic_DNA"/>
</dbReference>
<proteinExistence type="predicted"/>